<comment type="caution">
    <text evidence="6">The sequence shown here is derived from an EMBL/GenBank/DDBJ whole genome shotgun (WGS) entry which is preliminary data.</text>
</comment>
<evidence type="ECO:0000313" key="7">
    <source>
        <dbReference type="Proteomes" id="UP001139289"/>
    </source>
</evidence>
<dbReference type="SUPFAM" id="SSF46785">
    <property type="entry name" value="Winged helix' DNA-binding domain"/>
    <property type="match status" value="1"/>
</dbReference>
<dbReference type="PANTHER" id="PTHR33154">
    <property type="entry name" value="TRANSCRIPTIONAL REGULATOR, ARSR FAMILY"/>
    <property type="match status" value="1"/>
</dbReference>
<evidence type="ECO:0000313" key="6">
    <source>
        <dbReference type="EMBL" id="MCC2029625.1"/>
    </source>
</evidence>
<keyword evidence="1" id="KW-0805">Transcription regulation</keyword>
<dbReference type="CDD" id="cd00090">
    <property type="entry name" value="HTH_ARSR"/>
    <property type="match status" value="1"/>
</dbReference>
<dbReference type="InterPro" id="IPR051081">
    <property type="entry name" value="HTH_MetalResp_TranReg"/>
</dbReference>
<accession>A0A9X1S0W7</accession>
<dbReference type="InterPro" id="IPR011991">
    <property type="entry name" value="ArsR-like_HTH"/>
</dbReference>
<dbReference type="PROSITE" id="PS50987">
    <property type="entry name" value="HTH_ARSR_2"/>
    <property type="match status" value="1"/>
</dbReference>
<sequence>MHEFEVLADAVRRRLLAVLALGEQSAGILTDIARTEFGISQPAVSQHLKVLRENGFATVRPDGPRRIYALDPAGPDAAARALAALRAPLSQRLDALHTEVARGQREAKRAAGAAQRAEHPDREHPGRQHPENRSAS</sequence>
<evidence type="ECO:0000256" key="4">
    <source>
        <dbReference type="SAM" id="MobiDB-lite"/>
    </source>
</evidence>
<protein>
    <submittedName>
        <fullName evidence="6">Winged helix-turn-helix transcriptional regulator</fullName>
    </submittedName>
</protein>
<dbReference type="EMBL" id="JAGTTM010000002">
    <property type="protein sequence ID" value="MCC2029625.1"/>
    <property type="molecule type" value="Genomic_DNA"/>
</dbReference>
<keyword evidence="3" id="KW-0804">Transcription</keyword>
<keyword evidence="2" id="KW-0238">DNA-binding</keyword>
<dbReference type="SMART" id="SM00418">
    <property type="entry name" value="HTH_ARSR"/>
    <property type="match status" value="1"/>
</dbReference>
<gene>
    <name evidence="6" type="ORF">KEC56_08855</name>
</gene>
<reference evidence="6" key="1">
    <citation type="submission" date="2021-04" db="EMBL/GenBank/DDBJ databases">
        <title>Microbacterium tenobrionis sp. nov. and Microbacterium allomyrinae sp. nov., isolated from larvae of Tenobrio molitor and Allomyrina dichotoma, respectively.</title>
        <authorList>
            <person name="Lee S.D."/>
        </authorList>
    </citation>
    <scope>NUCLEOTIDE SEQUENCE</scope>
    <source>
        <strain evidence="6">YMB-B2</strain>
    </source>
</reference>
<keyword evidence="7" id="KW-1185">Reference proteome</keyword>
<dbReference type="GO" id="GO:0003700">
    <property type="term" value="F:DNA-binding transcription factor activity"/>
    <property type="evidence" value="ECO:0007669"/>
    <property type="project" value="InterPro"/>
</dbReference>
<dbReference type="Proteomes" id="UP001139289">
    <property type="component" value="Unassembled WGS sequence"/>
</dbReference>
<evidence type="ECO:0000259" key="5">
    <source>
        <dbReference type="PROSITE" id="PS50987"/>
    </source>
</evidence>
<dbReference type="NCBIfam" id="NF033788">
    <property type="entry name" value="HTH_metalloreg"/>
    <property type="match status" value="1"/>
</dbReference>
<feature type="domain" description="HTH arsR-type" evidence="5">
    <location>
        <begin position="1"/>
        <end position="108"/>
    </location>
</feature>
<dbReference type="InterPro" id="IPR036390">
    <property type="entry name" value="WH_DNA-bd_sf"/>
</dbReference>
<name>A0A9X1S0W7_9MICO</name>
<feature type="compositionally biased region" description="Basic and acidic residues" evidence="4">
    <location>
        <begin position="96"/>
        <end position="109"/>
    </location>
</feature>
<feature type="compositionally biased region" description="Basic and acidic residues" evidence="4">
    <location>
        <begin position="116"/>
        <end position="136"/>
    </location>
</feature>
<evidence type="ECO:0000256" key="3">
    <source>
        <dbReference type="ARBA" id="ARBA00023163"/>
    </source>
</evidence>
<feature type="region of interest" description="Disordered" evidence="4">
    <location>
        <begin position="96"/>
        <end position="136"/>
    </location>
</feature>
<dbReference type="GO" id="GO:0003677">
    <property type="term" value="F:DNA binding"/>
    <property type="evidence" value="ECO:0007669"/>
    <property type="project" value="UniProtKB-KW"/>
</dbReference>
<proteinExistence type="predicted"/>
<dbReference type="RefSeq" id="WP_227530653.1">
    <property type="nucleotide sequence ID" value="NZ_JAGTTM010000002.1"/>
</dbReference>
<evidence type="ECO:0000256" key="1">
    <source>
        <dbReference type="ARBA" id="ARBA00023015"/>
    </source>
</evidence>
<dbReference type="Pfam" id="PF12840">
    <property type="entry name" value="HTH_20"/>
    <property type="match status" value="1"/>
</dbReference>
<dbReference type="InterPro" id="IPR036388">
    <property type="entry name" value="WH-like_DNA-bd_sf"/>
</dbReference>
<dbReference type="PANTHER" id="PTHR33154:SF33">
    <property type="entry name" value="TRANSCRIPTIONAL REPRESSOR SDPR"/>
    <property type="match status" value="1"/>
</dbReference>
<organism evidence="6 7">
    <name type="scientific">Microbacterium tenebrionis</name>
    <dbReference type="NCBI Taxonomy" id="2830665"/>
    <lineage>
        <taxon>Bacteria</taxon>
        <taxon>Bacillati</taxon>
        <taxon>Actinomycetota</taxon>
        <taxon>Actinomycetes</taxon>
        <taxon>Micrococcales</taxon>
        <taxon>Microbacteriaceae</taxon>
        <taxon>Microbacterium</taxon>
    </lineage>
</organism>
<dbReference type="InterPro" id="IPR001845">
    <property type="entry name" value="HTH_ArsR_DNA-bd_dom"/>
</dbReference>
<dbReference type="Gene3D" id="1.10.10.10">
    <property type="entry name" value="Winged helix-like DNA-binding domain superfamily/Winged helix DNA-binding domain"/>
    <property type="match status" value="1"/>
</dbReference>
<evidence type="ECO:0000256" key="2">
    <source>
        <dbReference type="ARBA" id="ARBA00023125"/>
    </source>
</evidence>
<dbReference type="PRINTS" id="PR00778">
    <property type="entry name" value="HTHARSR"/>
</dbReference>
<dbReference type="AlphaFoldDB" id="A0A9X1S0W7"/>